<dbReference type="PANTHER" id="PTHR30069:SF29">
    <property type="entry name" value="HEMOGLOBIN AND HEMOGLOBIN-HAPTOGLOBIN-BINDING PROTEIN 1-RELATED"/>
    <property type="match status" value="1"/>
</dbReference>
<comment type="similarity">
    <text evidence="2 11 13">Belongs to the TonB-dependent receptor family.</text>
</comment>
<evidence type="ECO:0000256" key="7">
    <source>
        <dbReference type="ARBA" id="ARBA00023077"/>
    </source>
</evidence>
<dbReference type="InterPro" id="IPR039426">
    <property type="entry name" value="TonB-dep_rcpt-like"/>
</dbReference>
<feature type="compositionally biased region" description="Gly residues" evidence="14">
    <location>
        <begin position="388"/>
        <end position="401"/>
    </location>
</feature>
<evidence type="ECO:0000256" key="3">
    <source>
        <dbReference type="ARBA" id="ARBA00022448"/>
    </source>
</evidence>
<evidence type="ECO:0000256" key="12">
    <source>
        <dbReference type="PROSITE-ProRule" id="PRU10144"/>
    </source>
</evidence>
<evidence type="ECO:0000313" key="19">
    <source>
        <dbReference type="Proteomes" id="UP000622890"/>
    </source>
</evidence>
<dbReference type="Gene3D" id="2.40.170.20">
    <property type="entry name" value="TonB-dependent receptor, beta-barrel domain"/>
    <property type="match status" value="1"/>
</dbReference>
<dbReference type="GO" id="GO:0044718">
    <property type="term" value="P:siderophore transmembrane transport"/>
    <property type="evidence" value="ECO:0007669"/>
    <property type="project" value="TreeGrafter"/>
</dbReference>
<dbReference type="InterPro" id="IPR037066">
    <property type="entry name" value="Plug_dom_sf"/>
</dbReference>
<evidence type="ECO:0000259" key="17">
    <source>
        <dbReference type="Pfam" id="PF07715"/>
    </source>
</evidence>
<dbReference type="InterPro" id="IPR000531">
    <property type="entry name" value="Beta-barrel_TonB"/>
</dbReference>
<evidence type="ECO:0000256" key="9">
    <source>
        <dbReference type="ARBA" id="ARBA00023170"/>
    </source>
</evidence>
<keyword evidence="9 18" id="KW-0675">Receptor</keyword>
<feature type="region of interest" description="Disordered" evidence="14">
    <location>
        <begin position="381"/>
        <end position="408"/>
    </location>
</feature>
<feature type="signal peptide" evidence="15">
    <location>
        <begin position="1"/>
        <end position="25"/>
    </location>
</feature>
<reference evidence="18" key="1">
    <citation type="submission" date="2021-01" db="EMBL/GenBank/DDBJ databases">
        <title>Genome sequence of strain Noviherbaspirillum sp. DKR-6.</title>
        <authorList>
            <person name="Chaudhary D.K."/>
        </authorList>
    </citation>
    <scope>NUCLEOTIDE SEQUENCE</scope>
    <source>
        <strain evidence="18">DKR-6</strain>
    </source>
</reference>
<evidence type="ECO:0000256" key="13">
    <source>
        <dbReference type="RuleBase" id="RU003357"/>
    </source>
</evidence>
<evidence type="ECO:0000256" key="15">
    <source>
        <dbReference type="SAM" id="SignalP"/>
    </source>
</evidence>
<dbReference type="Pfam" id="PF00593">
    <property type="entry name" value="TonB_dep_Rec_b-barrel"/>
    <property type="match status" value="1"/>
</dbReference>
<keyword evidence="5 11" id="KW-0812">Transmembrane</keyword>
<dbReference type="Proteomes" id="UP000622890">
    <property type="component" value="Unassembled WGS sequence"/>
</dbReference>
<keyword evidence="7 13" id="KW-0798">TonB box</keyword>
<protein>
    <submittedName>
        <fullName evidence="18">TonB-dependent receptor</fullName>
    </submittedName>
</protein>
<feature type="short sequence motif" description="TonB C-terminal box" evidence="12">
    <location>
        <begin position="679"/>
        <end position="696"/>
    </location>
</feature>
<dbReference type="Pfam" id="PF07715">
    <property type="entry name" value="Plug"/>
    <property type="match status" value="1"/>
</dbReference>
<keyword evidence="6 15" id="KW-0732">Signal</keyword>
<gene>
    <name evidence="18" type="ORF">JJB74_13085</name>
</gene>
<keyword evidence="3 11" id="KW-0813">Transport</keyword>
<accession>A0A934W6U0</accession>
<dbReference type="Gene3D" id="2.170.130.10">
    <property type="entry name" value="TonB-dependent receptor, plug domain"/>
    <property type="match status" value="1"/>
</dbReference>
<dbReference type="RefSeq" id="WP_200592298.1">
    <property type="nucleotide sequence ID" value="NZ_JAEPBG010000004.1"/>
</dbReference>
<dbReference type="GO" id="GO:0015344">
    <property type="term" value="F:siderophore uptake transmembrane transporter activity"/>
    <property type="evidence" value="ECO:0007669"/>
    <property type="project" value="TreeGrafter"/>
</dbReference>
<evidence type="ECO:0000256" key="6">
    <source>
        <dbReference type="ARBA" id="ARBA00022729"/>
    </source>
</evidence>
<dbReference type="InterPro" id="IPR010917">
    <property type="entry name" value="TonB_rcpt_CS"/>
</dbReference>
<dbReference type="AlphaFoldDB" id="A0A934W6U0"/>
<feature type="domain" description="TonB-dependent receptor-like beta-barrel" evidence="16">
    <location>
        <begin position="237"/>
        <end position="670"/>
    </location>
</feature>
<dbReference type="SUPFAM" id="SSF56935">
    <property type="entry name" value="Porins"/>
    <property type="match status" value="1"/>
</dbReference>
<dbReference type="CDD" id="cd01347">
    <property type="entry name" value="ligand_gated_channel"/>
    <property type="match status" value="1"/>
</dbReference>
<feature type="domain" description="TonB-dependent receptor plug" evidence="17">
    <location>
        <begin position="48"/>
        <end position="149"/>
    </location>
</feature>
<name>A0A934W6U0_9BURK</name>
<evidence type="ECO:0000256" key="1">
    <source>
        <dbReference type="ARBA" id="ARBA00004571"/>
    </source>
</evidence>
<dbReference type="PROSITE" id="PS01156">
    <property type="entry name" value="TONB_DEPENDENT_REC_2"/>
    <property type="match status" value="1"/>
</dbReference>
<evidence type="ECO:0000256" key="4">
    <source>
        <dbReference type="ARBA" id="ARBA00022452"/>
    </source>
</evidence>
<keyword evidence="4 11" id="KW-1134">Transmembrane beta strand</keyword>
<evidence type="ECO:0000256" key="11">
    <source>
        <dbReference type="PROSITE-ProRule" id="PRU01360"/>
    </source>
</evidence>
<evidence type="ECO:0000256" key="8">
    <source>
        <dbReference type="ARBA" id="ARBA00023136"/>
    </source>
</evidence>
<organism evidence="18 19">
    <name type="scientific">Noviherbaspirillum pedocola</name>
    <dbReference type="NCBI Taxonomy" id="2801341"/>
    <lineage>
        <taxon>Bacteria</taxon>
        <taxon>Pseudomonadati</taxon>
        <taxon>Pseudomonadota</taxon>
        <taxon>Betaproteobacteria</taxon>
        <taxon>Burkholderiales</taxon>
        <taxon>Oxalobacteraceae</taxon>
        <taxon>Noviherbaspirillum</taxon>
    </lineage>
</organism>
<evidence type="ECO:0000256" key="5">
    <source>
        <dbReference type="ARBA" id="ARBA00022692"/>
    </source>
</evidence>
<evidence type="ECO:0000256" key="10">
    <source>
        <dbReference type="ARBA" id="ARBA00023237"/>
    </source>
</evidence>
<keyword evidence="19" id="KW-1185">Reference proteome</keyword>
<comment type="caution">
    <text evidence="18">The sequence shown here is derived from an EMBL/GenBank/DDBJ whole genome shotgun (WGS) entry which is preliminary data.</text>
</comment>
<evidence type="ECO:0000259" key="16">
    <source>
        <dbReference type="Pfam" id="PF00593"/>
    </source>
</evidence>
<evidence type="ECO:0000256" key="14">
    <source>
        <dbReference type="SAM" id="MobiDB-lite"/>
    </source>
</evidence>
<evidence type="ECO:0000256" key="2">
    <source>
        <dbReference type="ARBA" id="ARBA00009810"/>
    </source>
</evidence>
<keyword evidence="10 11" id="KW-0998">Cell outer membrane</keyword>
<keyword evidence="8 11" id="KW-0472">Membrane</keyword>
<feature type="chain" id="PRO_5036702659" evidence="15">
    <location>
        <begin position="26"/>
        <end position="696"/>
    </location>
</feature>
<dbReference type="EMBL" id="JAEPBG010000004">
    <property type="protein sequence ID" value="MBK4735550.1"/>
    <property type="molecule type" value="Genomic_DNA"/>
</dbReference>
<dbReference type="GO" id="GO:0009279">
    <property type="term" value="C:cell outer membrane"/>
    <property type="evidence" value="ECO:0007669"/>
    <property type="project" value="UniProtKB-SubCell"/>
</dbReference>
<dbReference type="InterPro" id="IPR012910">
    <property type="entry name" value="Plug_dom"/>
</dbReference>
<dbReference type="InterPro" id="IPR036942">
    <property type="entry name" value="Beta-barrel_TonB_sf"/>
</dbReference>
<evidence type="ECO:0000313" key="18">
    <source>
        <dbReference type="EMBL" id="MBK4735550.1"/>
    </source>
</evidence>
<comment type="subcellular location">
    <subcellularLocation>
        <location evidence="1 11">Cell outer membrane</location>
        <topology evidence="1 11">Multi-pass membrane protein</topology>
    </subcellularLocation>
</comment>
<proteinExistence type="inferred from homology"/>
<dbReference type="PROSITE" id="PS52016">
    <property type="entry name" value="TONB_DEPENDENT_REC_3"/>
    <property type="match status" value="1"/>
</dbReference>
<sequence>MKNRIRTSCGLSALGLLLAAPSVKADTQPDTLGEVQVVSPRAALSAEQTSTQYRISAEDIAERGYKTLDQALTLVPGLNVRTGGDGTPRIDIRGLRTREIRLLINGIPFNAAGDGQFDPTTITLAQVAEIRVITGGASLLYGEGGTAGVINVITKRGADKTSGSVDLRAGSGHDREAAASLGGASDTVDWFFAAEHRARDGFNLPSSFAGTATQGSGLRVNSDRRFESFNGNIGWTLNSSLRLGLNLSAGNGAFGHPPSVAAAGDPFGQVPHYDRTDSIAQNAVQISADWALDNRTRLRSWIYENYRRQEDKRYDNAAGALLVSTAQSGGYAESSTSKVSGLHAQLERALDDRASLNFALDTRRESYGNNGIIRDVASTTTTATTASGSGGGKGNGNGNGSGRNSSAAATTTSYGLRSYGLDAASWVDSAVAEYDLKTGAASGILAALGWVRQRRESTGDESAPIASLAGHLGLSDALTARASLSRKVRAPSLVQLYDTGNGNPDLKMERSTAAEAGLNWKWSATTSADVAVFSSRIRNFIQDDGITGRLTNTNRYLLQGMETSLATALTRQWRLGAGYAYLDARDESPASTTDVLQYRPRHKLSLNSNYRFNARSSLSVSVVHVRGEQYFSRSGSFQTASLPSSTVVDTQYNHALDGVPIELYIGARNLLDKLYSTSYGFPQEGRFVYAGMRARF</sequence>
<dbReference type="PANTHER" id="PTHR30069">
    <property type="entry name" value="TONB-DEPENDENT OUTER MEMBRANE RECEPTOR"/>
    <property type="match status" value="1"/>
</dbReference>